<dbReference type="PROSITE" id="PS50082">
    <property type="entry name" value="WD_REPEATS_2"/>
    <property type="match status" value="6"/>
</dbReference>
<feature type="region of interest" description="Disordered" evidence="4">
    <location>
        <begin position="565"/>
        <end position="615"/>
    </location>
</feature>
<name>A0AAD9R1Q5_ACRCE</name>
<feature type="repeat" description="WD" evidence="3">
    <location>
        <begin position="637"/>
        <end position="670"/>
    </location>
</feature>
<protein>
    <submittedName>
        <fullName evidence="6">WD repeat-containing protein 49</fullName>
    </submittedName>
</protein>
<gene>
    <name evidence="6" type="ORF">P5673_004084</name>
</gene>
<keyword evidence="1 3" id="KW-0853">WD repeat</keyword>
<feature type="repeat" description="WD" evidence="3">
    <location>
        <begin position="691"/>
        <end position="727"/>
    </location>
</feature>
<evidence type="ECO:0000256" key="4">
    <source>
        <dbReference type="SAM" id="MobiDB-lite"/>
    </source>
</evidence>
<dbReference type="InterPro" id="IPR020472">
    <property type="entry name" value="WD40_PAC1"/>
</dbReference>
<feature type="repeat" description="WD" evidence="3">
    <location>
        <begin position="346"/>
        <end position="378"/>
    </location>
</feature>
<feature type="compositionally biased region" description="Basic residues" evidence="4">
    <location>
        <begin position="565"/>
        <end position="582"/>
    </location>
</feature>
<dbReference type="PROSITE" id="PS00678">
    <property type="entry name" value="WD_REPEATS_1"/>
    <property type="match status" value="4"/>
</dbReference>
<dbReference type="InterPro" id="IPR011992">
    <property type="entry name" value="EF-hand-dom_pair"/>
</dbReference>
<dbReference type="PROSITE" id="PS50294">
    <property type="entry name" value="WD_REPEATS_REGION"/>
    <property type="match status" value="1"/>
</dbReference>
<evidence type="ECO:0000259" key="5">
    <source>
        <dbReference type="PROSITE" id="PS50222"/>
    </source>
</evidence>
<feature type="region of interest" description="Disordered" evidence="4">
    <location>
        <begin position="839"/>
        <end position="859"/>
    </location>
</feature>
<evidence type="ECO:0000256" key="1">
    <source>
        <dbReference type="ARBA" id="ARBA00022574"/>
    </source>
</evidence>
<dbReference type="GO" id="GO:0005509">
    <property type="term" value="F:calcium ion binding"/>
    <property type="evidence" value="ECO:0007669"/>
    <property type="project" value="InterPro"/>
</dbReference>
<comment type="caution">
    <text evidence="6">The sequence shown here is derived from an EMBL/GenBank/DDBJ whole genome shotgun (WGS) entry which is preliminary data.</text>
</comment>
<dbReference type="InterPro" id="IPR001680">
    <property type="entry name" value="WD40_rpt"/>
</dbReference>
<dbReference type="PROSITE" id="PS50222">
    <property type="entry name" value="EF_HAND_2"/>
    <property type="match status" value="1"/>
</dbReference>
<dbReference type="InterPro" id="IPR036322">
    <property type="entry name" value="WD40_repeat_dom_sf"/>
</dbReference>
<accession>A0AAD9R1Q5</accession>
<feature type="repeat" description="WD" evidence="3">
    <location>
        <begin position="433"/>
        <end position="474"/>
    </location>
</feature>
<feature type="repeat" description="WD" evidence="3">
    <location>
        <begin position="481"/>
        <end position="496"/>
    </location>
</feature>
<dbReference type="SUPFAM" id="SSF47473">
    <property type="entry name" value="EF-hand"/>
    <property type="match status" value="1"/>
</dbReference>
<evidence type="ECO:0000256" key="3">
    <source>
        <dbReference type="PROSITE-ProRule" id="PRU00221"/>
    </source>
</evidence>
<evidence type="ECO:0000256" key="2">
    <source>
        <dbReference type="ARBA" id="ARBA00022737"/>
    </source>
</evidence>
<dbReference type="SUPFAM" id="SSF50978">
    <property type="entry name" value="WD40 repeat-like"/>
    <property type="match status" value="1"/>
</dbReference>
<sequence length="878" mass="99631">MIKEVICMEISNKDWLQRGGELTFCAAIDDCFILYMPVRITCSRRADPKMQSFNSAGSKLVNRLTMHDLKTVQDAFMINQSGHERELSLDVDQFCEILSIVLNKGSQEEYEDLFNKIDVGKEGYVDWDKFCSHMLLEYYEKDDRMKTTQVPQWRELRNLISPHKEAIIRICPLINPSRYIAVSKEGMISVWTVNMKPLRTVQVQTDHNEVKQRDLWNLTVNSEYKVLNRHLYVWITDVQGHVNALLFSAATMALFDRPAQPAGSKQVMYSAHLDCFISCATNYKNSLVLGWIEKSKMNMRTTEFKIPQGVNAFDYSERINLIATAGVNHHVCLWNPYVISKPVGVLRGHMQSVISVRFIESRGQLISLSKDKVLRIWDTHLQVCLQRLSGMFPKGPAEVSITMYYDEEHSKLFTAFNQQLTLMVMKPEVKDRVMSHDHPVSGAIYNSKFNQVVSAGSGSVITMWMIETGQKVKQDSTETRLLTASADGTVKIWDFNGHCHHILMAGNGSPAEISQVLCLKRIIIVEHQDDVLCEAFCPPTTLATASYDGEIVLWNLNSEQAFRHLSTHAKRKSTRSSRKLRKAGTSSPQRSAEAGSFLKPTETDRSHSATSVTSERSSTGQVRFWNTHKSICVGQFLAHEHAGFLTMTVDDTNSYLVTGDADGVVKVWDITEYCVGTLVDNDVAPPLVKQFQPHSDTINSIQLFTRSERLLVLTASSDCSVALWDIEGRHIGIFGQEEHWKIEPITDEEREAERTKEAEQAETGSNPQGEVQEEEAGADEMQLFTDDRFDPQFRVTTWQQTILDLHMRYDEKSLFPKHILDMEAKMKAMHAISLRASRGTRARGDSVQARSRASHDAYQPTGKKLTGWKIILANKNKE</sequence>
<dbReference type="AlphaFoldDB" id="A0AAD9R1Q5"/>
<organism evidence="6 7">
    <name type="scientific">Acropora cervicornis</name>
    <name type="common">Staghorn coral</name>
    <dbReference type="NCBI Taxonomy" id="6130"/>
    <lineage>
        <taxon>Eukaryota</taxon>
        <taxon>Metazoa</taxon>
        <taxon>Cnidaria</taxon>
        <taxon>Anthozoa</taxon>
        <taxon>Hexacorallia</taxon>
        <taxon>Scleractinia</taxon>
        <taxon>Astrocoeniina</taxon>
        <taxon>Acroporidae</taxon>
        <taxon>Acropora</taxon>
    </lineage>
</organism>
<evidence type="ECO:0000313" key="6">
    <source>
        <dbReference type="EMBL" id="KAK2571481.1"/>
    </source>
</evidence>
<keyword evidence="7" id="KW-1185">Reference proteome</keyword>
<dbReference type="Proteomes" id="UP001249851">
    <property type="component" value="Unassembled WGS sequence"/>
</dbReference>
<feature type="domain" description="EF-hand" evidence="5">
    <location>
        <begin position="105"/>
        <end position="140"/>
    </location>
</feature>
<feature type="region of interest" description="Disordered" evidence="4">
    <location>
        <begin position="748"/>
        <end position="775"/>
    </location>
</feature>
<dbReference type="InterPro" id="IPR002048">
    <property type="entry name" value="EF_hand_dom"/>
</dbReference>
<keyword evidence="2" id="KW-0677">Repeat</keyword>
<reference evidence="6" key="1">
    <citation type="journal article" date="2023" name="G3 (Bethesda)">
        <title>Whole genome assembly and annotation of the endangered Caribbean coral Acropora cervicornis.</title>
        <authorList>
            <person name="Selwyn J.D."/>
            <person name="Vollmer S.V."/>
        </authorList>
    </citation>
    <scope>NUCLEOTIDE SEQUENCE</scope>
    <source>
        <strain evidence="6">K2</strain>
    </source>
</reference>
<feature type="repeat" description="WD" evidence="3">
    <location>
        <begin position="524"/>
        <end position="564"/>
    </location>
</feature>
<dbReference type="PANTHER" id="PTHR44324:SF1">
    <property type="entry name" value="WD REPEAT-CONTAINING PROTEIN 49"/>
    <property type="match status" value="1"/>
</dbReference>
<dbReference type="EMBL" id="JARQWQ010000006">
    <property type="protein sequence ID" value="KAK2571481.1"/>
    <property type="molecule type" value="Genomic_DNA"/>
</dbReference>
<dbReference type="Pfam" id="PF00400">
    <property type="entry name" value="WD40"/>
    <property type="match status" value="5"/>
</dbReference>
<dbReference type="InterPro" id="IPR015943">
    <property type="entry name" value="WD40/YVTN_repeat-like_dom_sf"/>
</dbReference>
<reference evidence="6" key="2">
    <citation type="journal article" date="2023" name="Science">
        <title>Genomic signatures of disease resistance in endangered staghorn corals.</title>
        <authorList>
            <person name="Vollmer S.V."/>
            <person name="Selwyn J.D."/>
            <person name="Despard B.A."/>
            <person name="Roesel C.L."/>
        </authorList>
    </citation>
    <scope>NUCLEOTIDE SEQUENCE</scope>
    <source>
        <strain evidence="6">K2</strain>
    </source>
</reference>
<proteinExistence type="predicted"/>
<evidence type="ECO:0000313" key="7">
    <source>
        <dbReference type="Proteomes" id="UP001249851"/>
    </source>
</evidence>
<dbReference type="SUPFAM" id="SSF101908">
    <property type="entry name" value="Putative isomerase YbhE"/>
    <property type="match status" value="1"/>
</dbReference>
<dbReference type="PRINTS" id="PR00320">
    <property type="entry name" value="GPROTEINBRPT"/>
</dbReference>
<dbReference type="SMART" id="SM00320">
    <property type="entry name" value="WD40"/>
    <property type="match status" value="7"/>
</dbReference>
<dbReference type="Gene3D" id="1.10.238.10">
    <property type="entry name" value="EF-hand"/>
    <property type="match status" value="1"/>
</dbReference>
<dbReference type="Gene3D" id="2.130.10.10">
    <property type="entry name" value="YVTN repeat-like/Quinoprotein amine dehydrogenase"/>
    <property type="match status" value="3"/>
</dbReference>
<dbReference type="InterPro" id="IPR051242">
    <property type="entry name" value="WD-EF-hand_domain"/>
</dbReference>
<dbReference type="InterPro" id="IPR019775">
    <property type="entry name" value="WD40_repeat_CS"/>
</dbReference>
<dbReference type="PANTHER" id="PTHR44324">
    <property type="entry name" value="WD40 REPEAT DOMAIN 95"/>
    <property type="match status" value="1"/>
</dbReference>